<keyword evidence="7" id="KW-0695">RNA-directed DNA polymerase</keyword>
<dbReference type="InterPro" id="IPR043502">
    <property type="entry name" value="DNA/RNA_pol_sf"/>
</dbReference>
<protein>
    <recommendedName>
        <fullName evidence="1">RNA-directed DNA polymerase</fullName>
        <ecNumber evidence="1">2.7.7.49</ecNumber>
    </recommendedName>
</protein>
<dbReference type="Gene3D" id="3.30.70.270">
    <property type="match status" value="2"/>
</dbReference>
<evidence type="ECO:0000256" key="4">
    <source>
        <dbReference type="ARBA" id="ARBA00022722"/>
    </source>
</evidence>
<dbReference type="PANTHER" id="PTHR37984">
    <property type="entry name" value="PROTEIN CBG26694"/>
    <property type="match status" value="1"/>
</dbReference>
<organism evidence="9 10">
    <name type="scientific">Odynerus spinipes</name>
    <dbReference type="NCBI Taxonomy" id="1348599"/>
    <lineage>
        <taxon>Eukaryota</taxon>
        <taxon>Metazoa</taxon>
        <taxon>Ecdysozoa</taxon>
        <taxon>Arthropoda</taxon>
        <taxon>Hexapoda</taxon>
        <taxon>Insecta</taxon>
        <taxon>Pterygota</taxon>
        <taxon>Neoptera</taxon>
        <taxon>Endopterygota</taxon>
        <taxon>Hymenoptera</taxon>
        <taxon>Apocrita</taxon>
        <taxon>Aculeata</taxon>
        <taxon>Vespoidea</taxon>
        <taxon>Vespidae</taxon>
        <taxon>Eumeninae</taxon>
        <taxon>Odynerus</taxon>
    </lineage>
</organism>
<dbReference type="GO" id="GO:0003964">
    <property type="term" value="F:RNA-directed DNA polymerase activity"/>
    <property type="evidence" value="ECO:0007669"/>
    <property type="project" value="UniProtKB-KW"/>
</dbReference>
<keyword evidence="4" id="KW-0540">Nuclease</keyword>
<dbReference type="SUPFAM" id="SSF56672">
    <property type="entry name" value="DNA/RNA polymerases"/>
    <property type="match status" value="1"/>
</dbReference>
<dbReference type="AlphaFoldDB" id="A0AAD9RF82"/>
<evidence type="ECO:0000256" key="6">
    <source>
        <dbReference type="ARBA" id="ARBA00022801"/>
    </source>
</evidence>
<sequence>MLPSKELSLGRRPANVSLSWEVAFLRSNLGISPEKKTFSSSTCWKNVSWEQISIQTLSAAGFLHEVEVVSSEVSELMPIHPIRLRHARLLMSPKKCNFFCREVQYLGHVVSEQGIKTDPSKISAVRDWPIPKEKSQVRSFIGLCTNYRKFVKSFSSIAKPLHRLTEDKASFLWTEECQQAFEQLKKCLAELPVLAYPLTNSEFILDTEASNFAMGAVLYRKELLAIVKSIEHFHHYLYGRSFTVRTDHAALRWLLSFKKLEGQIARWIERLQGYDFKIEHRPGRIHSNANALSRRPCEESQCKSCSRLEEKEKEEEKHHILRTVCHTLEAESWRKTQEKDDEIGFILKRKILASKPTWQEISAQSSTTKYLWKIWDSLEIKHELLFRRWESADGKEVSLLLVVPKAKVEEILKEFPPIKGILHLQRVNEDFGDKEN</sequence>
<dbReference type="Pfam" id="PF17917">
    <property type="entry name" value="RT_RNaseH"/>
    <property type="match status" value="1"/>
</dbReference>
<evidence type="ECO:0000256" key="5">
    <source>
        <dbReference type="ARBA" id="ARBA00022759"/>
    </source>
</evidence>
<keyword evidence="6" id="KW-0378">Hydrolase</keyword>
<reference evidence="9" key="2">
    <citation type="journal article" date="2023" name="Commun. Biol.">
        <title>Intrasexual cuticular hydrocarbon dimorphism in a wasp sheds light on hydrocarbon biosynthesis genes in Hymenoptera.</title>
        <authorList>
            <person name="Moris V.C."/>
            <person name="Podsiadlowski L."/>
            <person name="Martin S."/>
            <person name="Oeyen J.P."/>
            <person name="Donath A."/>
            <person name="Petersen M."/>
            <person name="Wilbrandt J."/>
            <person name="Misof B."/>
            <person name="Liedtke D."/>
            <person name="Thamm M."/>
            <person name="Scheiner R."/>
            <person name="Schmitt T."/>
            <person name="Niehuis O."/>
        </authorList>
    </citation>
    <scope>NUCLEOTIDE SEQUENCE</scope>
    <source>
        <strain evidence="9">GBR_01_08_01A</strain>
    </source>
</reference>
<evidence type="ECO:0000259" key="8">
    <source>
        <dbReference type="Pfam" id="PF17917"/>
    </source>
</evidence>
<dbReference type="GO" id="GO:0016787">
    <property type="term" value="F:hydrolase activity"/>
    <property type="evidence" value="ECO:0007669"/>
    <property type="project" value="UniProtKB-KW"/>
</dbReference>
<evidence type="ECO:0000256" key="3">
    <source>
        <dbReference type="ARBA" id="ARBA00022695"/>
    </source>
</evidence>
<dbReference type="InterPro" id="IPR043128">
    <property type="entry name" value="Rev_trsase/Diguanyl_cyclase"/>
</dbReference>
<evidence type="ECO:0000256" key="1">
    <source>
        <dbReference type="ARBA" id="ARBA00012493"/>
    </source>
</evidence>
<reference evidence="9" key="1">
    <citation type="submission" date="2021-08" db="EMBL/GenBank/DDBJ databases">
        <authorList>
            <person name="Misof B."/>
            <person name="Oliver O."/>
            <person name="Podsiadlowski L."/>
            <person name="Donath A."/>
            <person name="Peters R."/>
            <person name="Mayer C."/>
            <person name="Rust J."/>
            <person name="Gunkel S."/>
            <person name="Lesny P."/>
            <person name="Martin S."/>
            <person name="Oeyen J.P."/>
            <person name="Petersen M."/>
            <person name="Panagiotis P."/>
            <person name="Wilbrandt J."/>
            <person name="Tanja T."/>
        </authorList>
    </citation>
    <scope>NUCLEOTIDE SEQUENCE</scope>
    <source>
        <strain evidence="9">GBR_01_08_01A</strain>
        <tissue evidence="9">Thorax + abdomen</tissue>
    </source>
</reference>
<dbReference type="Proteomes" id="UP001258017">
    <property type="component" value="Unassembled WGS sequence"/>
</dbReference>
<evidence type="ECO:0000313" key="10">
    <source>
        <dbReference type="Proteomes" id="UP001258017"/>
    </source>
</evidence>
<evidence type="ECO:0000256" key="2">
    <source>
        <dbReference type="ARBA" id="ARBA00022679"/>
    </source>
</evidence>
<dbReference type="EMBL" id="JAIFRP010000228">
    <property type="protein sequence ID" value="KAK2578589.1"/>
    <property type="molecule type" value="Genomic_DNA"/>
</dbReference>
<proteinExistence type="predicted"/>
<evidence type="ECO:0000313" key="9">
    <source>
        <dbReference type="EMBL" id="KAK2578589.1"/>
    </source>
</evidence>
<keyword evidence="10" id="KW-1185">Reference proteome</keyword>
<feature type="domain" description="Reverse transcriptase RNase H-like" evidence="8">
    <location>
        <begin position="219"/>
        <end position="274"/>
    </location>
</feature>
<gene>
    <name evidence="9" type="ORF">KPH14_000923</name>
</gene>
<name>A0AAD9RF82_9HYME</name>
<comment type="caution">
    <text evidence="9">The sequence shown here is derived from an EMBL/GenBank/DDBJ whole genome shotgun (WGS) entry which is preliminary data.</text>
</comment>
<evidence type="ECO:0000256" key="7">
    <source>
        <dbReference type="ARBA" id="ARBA00022918"/>
    </source>
</evidence>
<keyword evidence="5" id="KW-0255">Endonuclease</keyword>
<accession>A0AAD9RF82</accession>
<keyword evidence="3" id="KW-0548">Nucleotidyltransferase</keyword>
<dbReference type="GO" id="GO:0004519">
    <property type="term" value="F:endonuclease activity"/>
    <property type="evidence" value="ECO:0007669"/>
    <property type="project" value="UniProtKB-KW"/>
</dbReference>
<dbReference type="InterPro" id="IPR041373">
    <property type="entry name" value="RT_RNaseH"/>
</dbReference>
<dbReference type="EC" id="2.7.7.49" evidence="1"/>
<dbReference type="FunFam" id="3.30.70.270:FF:000020">
    <property type="entry name" value="Transposon Tf2-6 polyprotein-like Protein"/>
    <property type="match status" value="1"/>
</dbReference>
<dbReference type="InterPro" id="IPR050951">
    <property type="entry name" value="Retrovirus_Pol_polyprotein"/>
</dbReference>
<dbReference type="PANTHER" id="PTHR37984:SF5">
    <property type="entry name" value="PROTEIN NYNRIN-LIKE"/>
    <property type="match status" value="1"/>
</dbReference>
<keyword evidence="2" id="KW-0808">Transferase</keyword>
<dbReference type="CDD" id="cd09274">
    <property type="entry name" value="RNase_HI_RT_Ty3"/>
    <property type="match status" value="1"/>
</dbReference>